<keyword evidence="1" id="KW-1133">Transmembrane helix</keyword>
<accession>A0A8X6QK65</accession>
<evidence type="ECO:0000313" key="2">
    <source>
        <dbReference type="EMBL" id="GFU23350.1"/>
    </source>
</evidence>
<reference evidence="2" key="1">
    <citation type="submission" date="2020-08" db="EMBL/GenBank/DDBJ databases">
        <title>Multicomponent nature underlies the extraordinary mechanical properties of spider dragline silk.</title>
        <authorList>
            <person name="Kono N."/>
            <person name="Nakamura H."/>
            <person name="Mori M."/>
            <person name="Yoshida Y."/>
            <person name="Ohtoshi R."/>
            <person name="Malay A.D."/>
            <person name="Moran D.A.P."/>
            <person name="Tomita M."/>
            <person name="Numata K."/>
            <person name="Arakawa K."/>
        </authorList>
    </citation>
    <scope>NUCLEOTIDE SEQUENCE</scope>
</reference>
<proteinExistence type="predicted"/>
<gene>
    <name evidence="2" type="ORF">NPIL_157621</name>
</gene>
<dbReference type="EMBL" id="BMAW01127937">
    <property type="protein sequence ID" value="GFU23350.1"/>
    <property type="molecule type" value="Genomic_DNA"/>
</dbReference>
<dbReference type="Proteomes" id="UP000887013">
    <property type="component" value="Unassembled WGS sequence"/>
</dbReference>
<organism evidence="2 3">
    <name type="scientific">Nephila pilipes</name>
    <name type="common">Giant wood spider</name>
    <name type="synonym">Nephila maculata</name>
    <dbReference type="NCBI Taxonomy" id="299642"/>
    <lineage>
        <taxon>Eukaryota</taxon>
        <taxon>Metazoa</taxon>
        <taxon>Ecdysozoa</taxon>
        <taxon>Arthropoda</taxon>
        <taxon>Chelicerata</taxon>
        <taxon>Arachnida</taxon>
        <taxon>Araneae</taxon>
        <taxon>Araneomorphae</taxon>
        <taxon>Entelegynae</taxon>
        <taxon>Araneoidea</taxon>
        <taxon>Nephilidae</taxon>
        <taxon>Nephila</taxon>
    </lineage>
</organism>
<sequence length="119" mass="13562">MEPHLSRPLEPPRSGLLLRPVKLCWILVPCDLLCVSLACFLLLFAEDLKFSPCDLYTIVTPSRDVPIHFKFAVDPPETVKIIAYMGMNPTHCNGQQLQTISERVIFLNRCYNVFIVNSE</sequence>
<protein>
    <submittedName>
        <fullName evidence="2">Uncharacterized protein</fullName>
    </submittedName>
</protein>
<keyword evidence="1" id="KW-0472">Membrane</keyword>
<keyword evidence="1" id="KW-0812">Transmembrane</keyword>
<dbReference type="AlphaFoldDB" id="A0A8X6QK65"/>
<feature type="transmembrane region" description="Helical" evidence="1">
    <location>
        <begin position="23"/>
        <end position="45"/>
    </location>
</feature>
<comment type="caution">
    <text evidence="2">The sequence shown here is derived from an EMBL/GenBank/DDBJ whole genome shotgun (WGS) entry which is preliminary data.</text>
</comment>
<keyword evidence="3" id="KW-1185">Reference proteome</keyword>
<name>A0A8X6QK65_NEPPI</name>
<evidence type="ECO:0000256" key="1">
    <source>
        <dbReference type="SAM" id="Phobius"/>
    </source>
</evidence>
<evidence type="ECO:0000313" key="3">
    <source>
        <dbReference type="Proteomes" id="UP000887013"/>
    </source>
</evidence>